<protein>
    <recommendedName>
        <fullName evidence="5">Secreted protein</fullName>
    </recommendedName>
</protein>
<dbReference type="Proteomes" id="UP001057520">
    <property type="component" value="Chromosome"/>
</dbReference>
<gene>
    <name evidence="3" type="ORF">MZV50_11020</name>
</gene>
<feature type="signal peptide" evidence="2">
    <location>
        <begin position="1"/>
        <end position="26"/>
    </location>
</feature>
<keyword evidence="2" id="KW-0732">Signal</keyword>
<evidence type="ECO:0000256" key="1">
    <source>
        <dbReference type="SAM" id="MobiDB-lite"/>
    </source>
</evidence>
<evidence type="ECO:0008006" key="5">
    <source>
        <dbReference type="Google" id="ProtNLM"/>
    </source>
</evidence>
<proteinExistence type="predicted"/>
<keyword evidence="4" id="KW-1185">Reference proteome</keyword>
<evidence type="ECO:0000313" key="3">
    <source>
        <dbReference type="EMBL" id="USQ98030.1"/>
    </source>
</evidence>
<feature type="compositionally biased region" description="Low complexity" evidence="1">
    <location>
        <begin position="77"/>
        <end position="87"/>
    </location>
</feature>
<name>A0ABY4ZZD6_9CAUL</name>
<feature type="chain" id="PRO_5045110664" description="Secreted protein" evidence="2">
    <location>
        <begin position="27"/>
        <end position="263"/>
    </location>
</feature>
<organism evidence="3 4">
    <name type="scientific">Caulobacter segnis</name>
    <dbReference type="NCBI Taxonomy" id="88688"/>
    <lineage>
        <taxon>Bacteria</taxon>
        <taxon>Pseudomonadati</taxon>
        <taxon>Pseudomonadota</taxon>
        <taxon>Alphaproteobacteria</taxon>
        <taxon>Caulobacterales</taxon>
        <taxon>Caulobacteraceae</taxon>
        <taxon>Caulobacter</taxon>
    </lineage>
</organism>
<feature type="region of interest" description="Disordered" evidence="1">
    <location>
        <begin position="53"/>
        <end position="88"/>
    </location>
</feature>
<dbReference type="EMBL" id="CP096040">
    <property type="protein sequence ID" value="USQ98030.1"/>
    <property type="molecule type" value="Genomic_DNA"/>
</dbReference>
<sequence>MTTRVARPLVFVALALAIPLSAPAKAQEMPTVMPNNYVMSDILNRQRVDSAINSRRGGDARSAQRPASRPSAPPAGSPGHPAAGDPALTQTTYRASPEVSARVRQQFADWMGKQAGPDGGRQIAQAMARRDPVRNWAQIVGADGLRPGDTADAMASYWILNWVMANGADNNRAQAQAVREQVRRMIASNPGYARLNEAQRQELSETLMLNFLVQHAAYVDAMKRGDRATAGQLGDAAVVRFRNEMGVDLRRLDLTDDGFIQAG</sequence>
<feature type="compositionally biased region" description="Low complexity" evidence="1">
    <location>
        <begin position="60"/>
        <end position="70"/>
    </location>
</feature>
<reference evidence="3 4" key="1">
    <citation type="submission" date="2022-04" db="EMBL/GenBank/DDBJ databases">
        <title>Genome sequence of soybean root-associated Caulobacter segnis RL271.</title>
        <authorList>
            <person name="Longley R."/>
            <person name="Bonito G."/>
            <person name="Trigodet F."/>
            <person name="Crosson S."/>
            <person name="Fiebig A."/>
        </authorList>
    </citation>
    <scope>NUCLEOTIDE SEQUENCE [LARGE SCALE GENOMIC DNA]</scope>
    <source>
        <strain evidence="3 4">RL271</strain>
    </source>
</reference>
<dbReference type="Pfam" id="PF20388">
    <property type="entry name" value="DUF6683"/>
    <property type="match status" value="1"/>
</dbReference>
<evidence type="ECO:0000313" key="4">
    <source>
        <dbReference type="Proteomes" id="UP001057520"/>
    </source>
</evidence>
<dbReference type="InterPro" id="IPR046505">
    <property type="entry name" value="DUF6683"/>
</dbReference>
<evidence type="ECO:0000256" key="2">
    <source>
        <dbReference type="SAM" id="SignalP"/>
    </source>
</evidence>
<accession>A0ABY4ZZD6</accession>